<reference evidence="1 2" key="1">
    <citation type="submission" date="2020-08" db="EMBL/GenBank/DDBJ databases">
        <title>Genomic Encyclopedia of Type Strains, Phase IV (KMG-IV): sequencing the most valuable type-strain genomes for metagenomic binning, comparative biology and taxonomic classification.</title>
        <authorList>
            <person name="Goeker M."/>
        </authorList>
    </citation>
    <scope>NUCLEOTIDE SEQUENCE [LARGE SCALE GENOMIC DNA]</scope>
    <source>
        <strain evidence="1 2">DSM 17507</strain>
    </source>
</reference>
<gene>
    <name evidence="1" type="ORF">GGR37_000813</name>
</gene>
<dbReference type="Proteomes" id="UP000538566">
    <property type="component" value="Unassembled WGS sequence"/>
</dbReference>
<dbReference type="RefSeq" id="WP_144901362.1">
    <property type="nucleotide sequence ID" value="NZ_JACHOA010000001.1"/>
</dbReference>
<keyword evidence="2" id="KW-1185">Reference proteome</keyword>
<accession>A0A7W7AAB8</accession>
<dbReference type="EMBL" id="JACHOA010000001">
    <property type="protein sequence ID" value="MBB4612567.1"/>
    <property type="molecule type" value="Genomic_DNA"/>
</dbReference>
<protein>
    <submittedName>
        <fullName evidence="1">Uncharacterized protein</fullName>
    </submittedName>
</protein>
<dbReference type="AlphaFoldDB" id="A0A7W7AAB8"/>
<organism evidence="1 2">
    <name type="scientific">Novosphingobium taihuense</name>
    <dbReference type="NCBI Taxonomy" id="260085"/>
    <lineage>
        <taxon>Bacteria</taxon>
        <taxon>Pseudomonadati</taxon>
        <taxon>Pseudomonadota</taxon>
        <taxon>Alphaproteobacteria</taxon>
        <taxon>Sphingomonadales</taxon>
        <taxon>Sphingomonadaceae</taxon>
        <taxon>Novosphingobium</taxon>
    </lineage>
</organism>
<dbReference type="OrthoDB" id="7391735at2"/>
<proteinExistence type="predicted"/>
<evidence type="ECO:0000313" key="2">
    <source>
        <dbReference type="Proteomes" id="UP000538566"/>
    </source>
</evidence>
<sequence>MRTTDDLPAFSLACQYLDGAACTRYQDWRPSVCGDYFCHVQKRARKGLITEEEAFAMIGRAHNLINDVKSALPSDLLIAKARHEFKRLAAKQPDLTPEEASFVVKMFVLERFLDAEFRGPKRSHLPAASVASAES</sequence>
<evidence type="ECO:0000313" key="1">
    <source>
        <dbReference type="EMBL" id="MBB4612567.1"/>
    </source>
</evidence>
<comment type="caution">
    <text evidence="1">The sequence shown here is derived from an EMBL/GenBank/DDBJ whole genome shotgun (WGS) entry which is preliminary data.</text>
</comment>
<name>A0A7W7AAB8_9SPHN</name>